<comment type="caution">
    <text evidence="3">The sequence shown here is derived from an EMBL/GenBank/DDBJ whole genome shotgun (WGS) entry which is preliminary data.</text>
</comment>
<dbReference type="Pfam" id="PF01875">
    <property type="entry name" value="Memo"/>
    <property type="match status" value="1"/>
</dbReference>
<evidence type="ECO:0000256" key="2">
    <source>
        <dbReference type="SAM" id="SignalP"/>
    </source>
</evidence>
<proteinExistence type="inferred from homology"/>
<gene>
    <name evidence="3" type="ORF">GETHED_10180</name>
</gene>
<dbReference type="PANTHER" id="PTHR11060">
    <property type="entry name" value="PROTEIN MEMO1"/>
    <property type="match status" value="1"/>
</dbReference>
<comment type="similarity">
    <text evidence="1">Belongs to the MEMO1 family.</text>
</comment>
<keyword evidence="4" id="KW-1185">Reference proteome</keyword>
<evidence type="ECO:0000256" key="1">
    <source>
        <dbReference type="ARBA" id="ARBA00006315"/>
    </source>
</evidence>
<evidence type="ECO:0000313" key="3">
    <source>
        <dbReference type="EMBL" id="GLH66654.1"/>
    </source>
</evidence>
<dbReference type="EMBL" id="BSDC01000001">
    <property type="protein sequence ID" value="GLH66654.1"/>
    <property type="molecule type" value="Genomic_DNA"/>
</dbReference>
<dbReference type="Proteomes" id="UP001165044">
    <property type="component" value="Unassembled WGS sequence"/>
</dbReference>
<dbReference type="Gene3D" id="3.40.830.10">
    <property type="entry name" value="LigB-like"/>
    <property type="match status" value="1"/>
</dbReference>
<dbReference type="RefSeq" id="WP_285607110.1">
    <property type="nucleotide sequence ID" value="NZ_BSDC01000001.1"/>
</dbReference>
<organism evidence="3 4">
    <name type="scientific">Geothrix edaphica</name>
    <dbReference type="NCBI Taxonomy" id="2927976"/>
    <lineage>
        <taxon>Bacteria</taxon>
        <taxon>Pseudomonadati</taxon>
        <taxon>Acidobacteriota</taxon>
        <taxon>Holophagae</taxon>
        <taxon>Holophagales</taxon>
        <taxon>Holophagaceae</taxon>
        <taxon>Geothrix</taxon>
    </lineage>
</organism>
<feature type="chain" id="PRO_5045709841" description="AmmeMemoRadiSam system protein B" evidence="2">
    <location>
        <begin position="23"/>
        <end position="383"/>
    </location>
</feature>
<dbReference type="PANTHER" id="PTHR11060:SF0">
    <property type="entry name" value="PROTEIN MEMO1"/>
    <property type="match status" value="1"/>
</dbReference>
<keyword evidence="2" id="KW-0732">Signal</keyword>
<dbReference type="InterPro" id="IPR002737">
    <property type="entry name" value="MEMO1_fam"/>
</dbReference>
<sequence>MKRAAAFFCACLLACLPGLAQASLSAPAPPAQRPTLEEVRRTMGIPSQGDLRGQQDAVGFASKPEQMAKVWERSALPPAPEALAPMPAPGVAGLICPHDDYLYAGRVYHQLMPLVKARTIVLVGVFHKYRRFGAKDALVFDPYRAWRAPDGEIKVSGLREELLARMPASEVIRDAAMQDSEHSVEAIAYWLKHQDPRVEIVSILVPSASFERFQTLASHLGKALAECIQARGWALGRDLAIVISSDGIHYGEDFKYTPHGSGGVRAYEEAIASDRHLLKGPLAGPVSAAKARAFFTAVVNPQDPDQYRMPWCGRFSIPFGLLLLEETARDLGLASPTGYPVAFGTSISFPQVPVRDVGMGATAEANLYHFVSYPGVAFTLGGR</sequence>
<name>A0ABQ5PWB1_9BACT</name>
<accession>A0ABQ5PWB1</accession>
<protein>
    <recommendedName>
        <fullName evidence="5">AmmeMemoRadiSam system protein B</fullName>
    </recommendedName>
</protein>
<reference evidence="3" key="1">
    <citation type="journal article" date="2023" name="Antonie Van Leeuwenhoek">
        <title>Mesoterricola silvestris gen. nov., sp. nov., Mesoterricola sediminis sp. nov., Geothrix oryzae sp. nov., Geothrix edaphica sp. nov., Geothrix rubra sp. nov., and Geothrix limicola sp. nov., six novel members of Acidobacteriota isolated from soils.</title>
        <authorList>
            <person name="Itoh H."/>
            <person name="Sugisawa Y."/>
            <person name="Mise K."/>
            <person name="Xu Z."/>
            <person name="Kuniyasu M."/>
            <person name="Ushijima N."/>
            <person name="Kawano K."/>
            <person name="Kobayashi E."/>
            <person name="Shiratori Y."/>
            <person name="Masuda Y."/>
            <person name="Senoo K."/>
        </authorList>
    </citation>
    <scope>NUCLEOTIDE SEQUENCE</scope>
    <source>
        <strain evidence="3">Red802</strain>
    </source>
</reference>
<dbReference type="NCBIfam" id="TIGR04336">
    <property type="entry name" value="AmmeMemoSam_B"/>
    <property type="match status" value="1"/>
</dbReference>
<evidence type="ECO:0008006" key="5">
    <source>
        <dbReference type="Google" id="ProtNLM"/>
    </source>
</evidence>
<feature type="signal peptide" evidence="2">
    <location>
        <begin position="1"/>
        <end position="22"/>
    </location>
</feature>
<evidence type="ECO:0000313" key="4">
    <source>
        <dbReference type="Proteomes" id="UP001165044"/>
    </source>
</evidence>